<dbReference type="InterPro" id="IPR027417">
    <property type="entry name" value="P-loop_NTPase"/>
</dbReference>
<organism evidence="9 10">
    <name type="scientific">Purpureocillium lavendulum</name>
    <dbReference type="NCBI Taxonomy" id="1247861"/>
    <lineage>
        <taxon>Eukaryota</taxon>
        <taxon>Fungi</taxon>
        <taxon>Dikarya</taxon>
        <taxon>Ascomycota</taxon>
        <taxon>Pezizomycotina</taxon>
        <taxon>Sordariomycetes</taxon>
        <taxon>Hypocreomycetidae</taxon>
        <taxon>Hypocreales</taxon>
        <taxon>Ophiocordycipitaceae</taxon>
        <taxon>Purpureocillium</taxon>
    </lineage>
</organism>
<dbReference type="GO" id="GO:0016787">
    <property type="term" value="F:hydrolase activity"/>
    <property type="evidence" value="ECO:0007669"/>
    <property type="project" value="UniProtKB-KW"/>
</dbReference>
<evidence type="ECO:0000256" key="4">
    <source>
        <dbReference type="ARBA" id="ARBA00022833"/>
    </source>
</evidence>
<keyword evidence="5" id="KW-0539">Nucleus</keyword>
<dbReference type="GO" id="GO:0005634">
    <property type="term" value="C:nucleus"/>
    <property type="evidence" value="ECO:0007669"/>
    <property type="project" value="UniProtKB-SubCell"/>
</dbReference>
<evidence type="ECO:0000256" key="3">
    <source>
        <dbReference type="ARBA" id="ARBA00022771"/>
    </source>
</evidence>
<evidence type="ECO:0000259" key="8">
    <source>
        <dbReference type="Pfam" id="PF05970"/>
    </source>
</evidence>
<comment type="catalytic activity">
    <reaction evidence="6">
        <text>ATP + H2O = ADP + phosphate + H(+)</text>
        <dbReference type="Rhea" id="RHEA:13065"/>
        <dbReference type="ChEBI" id="CHEBI:15377"/>
        <dbReference type="ChEBI" id="CHEBI:15378"/>
        <dbReference type="ChEBI" id="CHEBI:30616"/>
        <dbReference type="ChEBI" id="CHEBI:43474"/>
        <dbReference type="ChEBI" id="CHEBI:456216"/>
        <dbReference type="EC" id="5.6.2.3"/>
    </reaction>
</comment>
<keyword evidence="6" id="KW-0067">ATP-binding</keyword>
<name>A0AB34FD46_9HYPO</name>
<gene>
    <name evidence="9" type="ORF">O9K51_10478</name>
</gene>
<keyword evidence="6" id="KW-0347">Helicase</keyword>
<dbReference type="AlphaFoldDB" id="A0AB34FD46"/>
<comment type="subcellular location">
    <subcellularLocation>
        <location evidence="1">Nucleus</location>
    </subcellularLocation>
</comment>
<evidence type="ECO:0000256" key="6">
    <source>
        <dbReference type="RuleBase" id="RU363044"/>
    </source>
</evidence>
<evidence type="ECO:0000259" key="7">
    <source>
        <dbReference type="Pfam" id="PF05699"/>
    </source>
</evidence>
<dbReference type="GO" id="GO:0046983">
    <property type="term" value="F:protein dimerization activity"/>
    <property type="evidence" value="ECO:0007669"/>
    <property type="project" value="InterPro"/>
</dbReference>
<reference evidence="9" key="1">
    <citation type="submission" date="2023-01" db="EMBL/GenBank/DDBJ databases">
        <title>The growth and conidiation of Purpureocillium lavendulum are regulated by nitrogen source and histone H3K14 acetylation.</title>
        <authorList>
            <person name="Tang P."/>
            <person name="Han J."/>
            <person name="Zhang C."/>
            <person name="Tang P."/>
            <person name="Qi F."/>
            <person name="Zhang K."/>
            <person name="Liang L."/>
        </authorList>
    </citation>
    <scope>NUCLEOTIDE SEQUENCE</scope>
    <source>
        <strain evidence="9">YMF1.00683</strain>
    </source>
</reference>
<proteinExistence type="inferred from homology"/>
<sequence>MIGQQNAIDRLFEQQAARQEGHDIEQEHHLLAAVDDELYNQALVNLLTAHSLPHSLVEWPEWYAMLHTVNYMAPGVVTQSRGQVPKLLEASFITHREKLRSKLKSSLTQVHFSIDIWSSPNHHSLLGIVAHFIDRECRQLRKALLALRELEGAHSGEAIAETFLTVIDSYGLHGQVGYFTLDNAYNNDTMLQAIAKACDFDTAHRRLRCNGHIINLAVQAFLFGRNKDASDEALRQVSQLSKDEQEGVADRRDTATAWRRHGALGMLHNLVVWVRSSGQRYQAFSKAAGRMIPQDNSTRWNSWYLMIHVAIKARKEVNSFIDDHYTEGDISLDYLHPEHWQELQEIHDFLQPFHEITKDTQWDNSSLDEVICSMDFLITHYKASTEKFRHSLTMTDRIMTSWYKFDDYYRRTDDSPVYAAAILLHPSLRRAHLHEAWKDQSQYIGPAVEAVRKLWEDYKPRQVPTINEDLSAYEAYKQRIYQPPSSHDEFNRFIDGPTLPIGSSSALSWWLEPTQATSFPNLYRLAVNIFSIPAMSAEAERVFSGARRTITWDRSRLSVKTIEQTECLKHWMKSGLLDRAFMSPDTTEVYRDRGGRRVLNDPAQEAAIPLGNYWEQRKAESSLHLDVEHQPLEARDALNREQRIVYDTVMGHFLAQDRSQLLLHVDGGGGTGKSYLINLLSAHLQAATEGRDTPVWRAAPTGVAGNQISGTTLHSLLHLPINKDFRPLSAIDKAQLQKKLKDIQYLIIDEKSMLGLRMLSWIDDRLREAFPHRNEEFFGGLNILLVGDFFQLPPVLQKPLYYDKEVQGVEIKGRNAYMRFDKSVFLSVVQRRLANR</sequence>
<dbReference type="GO" id="GO:0043139">
    <property type="term" value="F:5'-3' DNA helicase activity"/>
    <property type="evidence" value="ECO:0007669"/>
    <property type="project" value="UniProtKB-EC"/>
</dbReference>
<keyword evidence="6" id="KW-0227">DNA damage</keyword>
<protein>
    <recommendedName>
        <fullName evidence="6">ATP-dependent DNA helicase</fullName>
        <ecNumber evidence="6">5.6.2.3</ecNumber>
    </recommendedName>
</protein>
<evidence type="ECO:0000256" key="1">
    <source>
        <dbReference type="ARBA" id="ARBA00004123"/>
    </source>
</evidence>
<keyword evidence="4" id="KW-0862">Zinc</keyword>
<evidence type="ECO:0000313" key="9">
    <source>
        <dbReference type="EMBL" id="KAJ6436942.1"/>
    </source>
</evidence>
<keyword evidence="6" id="KW-0233">DNA recombination</keyword>
<dbReference type="PANTHER" id="PTHR46481:SF10">
    <property type="entry name" value="ZINC FINGER BED DOMAIN-CONTAINING PROTEIN 39"/>
    <property type="match status" value="1"/>
</dbReference>
<dbReference type="PANTHER" id="PTHR46481">
    <property type="entry name" value="ZINC FINGER BED DOMAIN-CONTAINING PROTEIN 4"/>
    <property type="match status" value="1"/>
</dbReference>
<dbReference type="InterPro" id="IPR012337">
    <property type="entry name" value="RNaseH-like_sf"/>
</dbReference>
<keyword evidence="10" id="KW-1185">Reference proteome</keyword>
<feature type="domain" description="HAT C-terminal dimerisation" evidence="7">
    <location>
        <begin position="494"/>
        <end position="572"/>
    </location>
</feature>
<dbReference type="EC" id="5.6.2.3" evidence="6"/>
<dbReference type="Proteomes" id="UP001163105">
    <property type="component" value="Unassembled WGS sequence"/>
</dbReference>
<dbReference type="Gene3D" id="3.40.50.300">
    <property type="entry name" value="P-loop containing nucleotide triphosphate hydrolases"/>
    <property type="match status" value="1"/>
</dbReference>
<keyword evidence="6" id="KW-0378">Hydrolase</keyword>
<accession>A0AB34FD46</accession>
<evidence type="ECO:0000313" key="10">
    <source>
        <dbReference type="Proteomes" id="UP001163105"/>
    </source>
</evidence>
<dbReference type="InterPro" id="IPR008906">
    <property type="entry name" value="HATC_C_dom"/>
</dbReference>
<dbReference type="EMBL" id="JAQHRD010000015">
    <property type="protein sequence ID" value="KAJ6436942.1"/>
    <property type="molecule type" value="Genomic_DNA"/>
</dbReference>
<keyword evidence="3" id="KW-0863">Zinc-finger</keyword>
<keyword evidence="6" id="KW-0234">DNA repair</keyword>
<keyword evidence="6" id="KW-0547">Nucleotide-binding</keyword>
<dbReference type="GO" id="GO:0008270">
    <property type="term" value="F:zinc ion binding"/>
    <property type="evidence" value="ECO:0007669"/>
    <property type="project" value="UniProtKB-KW"/>
</dbReference>
<dbReference type="GO" id="GO:0006310">
    <property type="term" value="P:DNA recombination"/>
    <property type="evidence" value="ECO:0007669"/>
    <property type="project" value="UniProtKB-KW"/>
</dbReference>
<dbReference type="GO" id="GO:0005524">
    <property type="term" value="F:ATP binding"/>
    <property type="evidence" value="ECO:0007669"/>
    <property type="project" value="UniProtKB-KW"/>
</dbReference>
<dbReference type="GO" id="GO:0000723">
    <property type="term" value="P:telomere maintenance"/>
    <property type="evidence" value="ECO:0007669"/>
    <property type="project" value="InterPro"/>
</dbReference>
<feature type="domain" description="DNA helicase Pif1-like DEAD-box helicase" evidence="8">
    <location>
        <begin position="638"/>
        <end position="799"/>
    </location>
</feature>
<dbReference type="Pfam" id="PF05699">
    <property type="entry name" value="Dimer_Tnp_hAT"/>
    <property type="match status" value="1"/>
</dbReference>
<dbReference type="InterPro" id="IPR052035">
    <property type="entry name" value="ZnF_BED_domain_contain"/>
</dbReference>
<dbReference type="GO" id="GO:0006281">
    <property type="term" value="P:DNA repair"/>
    <property type="evidence" value="ECO:0007669"/>
    <property type="project" value="UniProtKB-KW"/>
</dbReference>
<evidence type="ECO:0000256" key="2">
    <source>
        <dbReference type="ARBA" id="ARBA00022723"/>
    </source>
</evidence>
<comment type="similarity">
    <text evidence="6">Belongs to the helicase family.</text>
</comment>
<comment type="cofactor">
    <cofactor evidence="6">
        <name>Mg(2+)</name>
        <dbReference type="ChEBI" id="CHEBI:18420"/>
    </cofactor>
</comment>
<dbReference type="SUPFAM" id="SSF53098">
    <property type="entry name" value="Ribonuclease H-like"/>
    <property type="match status" value="1"/>
</dbReference>
<dbReference type="InterPro" id="IPR010285">
    <property type="entry name" value="DNA_helicase_pif1-like_DEAD"/>
</dbReference>
<comment type="caution">
    <text evidence="9">The sequence shown here is derived from an EMBL/GenBank/DDBJ whole genome shotgun (WGS) entry which is preliminary data.</text>
</comment>
<dbReference type="SUPFAM" id="SSF52540">
    <property type="entry name" value="P-loop containing nucleoside triphosphate hydrolases"/>
    <property type="match status" value="1"/>
</dbReference>
<evidence type="ECO:0000256" key="5">
    <source>
        <dbReference type="ARBA" id="ARBA00023242"/>
    </source>
</evidence>
<dbReference type="Pfam" id="PF05970">
    <property type="entry name" value="PIF1"/>
    <property type="match status" value="1"/>
</dbReference>
<keyword evidence="2" id="KW-0479">Metal-binding</keyword>